<accession>A0A1I0BJF1</accession>
<proteinExistence type="predicted"/>
<reference evidence="2" key="1">
    <citation type="submission" date="2016-10" db="EMBL/GenBank/DDBJ databases">
        <authorList>
            <person name="Varghese N."/>
            <person name="Submissions S."/>
        </authorList>
    </citation>
    <scope>NUCLEOTIDE SEQUENCE [LARGE SCALE GENOMIC DNA]</scope>
    <source>
        <strain evidence="2">KH1P1</strain>
    </source>
</reference>
<evidence type="ECO:0000313" key="1">
    <source>
        <dbReference type="EMBL" id="SET06364.1"/>
    </source>
</evidence>
<name>A0A1I0BJF1_9FIRM</name>
<protein>
    <submittedName>
        <fullName evidence="1">Uncharacterized protein</fullName>
    </submittedName>
</protein>
<dbReference type="OrthoDB" id="2041662at2"/>
<sequence>MTNIRFNLPENVIEELNEYVQMTMPEGYASSLINLIKYGLYHLDQASHYTIYVENPAAVLNKKDADPQEIFDEILDSFSGIDGTNGTIRCCYQPSVDDMMLLEITYSKKLQIQQVISKIHTPMIPLSELHEAEDSISLMYTPSMTDRGSAMYDMMDRVDYALEAGNGVTTHTF</sequence>
<dbReference type="RefSeq" id="WP_074648466.1">
    <property type="nucleotide sequence ID" value="NZ_FOIL01000004.1"/>
</dbReference>
<dbReference type="EMBL" id="FOIL01000004">
    <property type="protein sequence ID" value="SET06364.1"/>
    <property type="molecule type" value="Genomic_DNA"/>
</dbReference>
<evidence type="ECO:0000313" key="2">
    <source>
        <dbReference type="Proteomes" id="UP000199820"/>
    </source>
</evidence>
<keyword evidence="2" id="KW-1185">Reference proteome</keyword>
<dbReference type="AlphaFoldDB" id="A0A1I0BJF1"/>
<organism evidence="1 2">
    <name type="scientific">[Clostridium] aminophilum</name>
    <dbReference type="NCBI Taxonomy" id="1526"/>
    <lineage>
        <taxon>Bacteria</taxon>
        <taxon>Bacillati</taxon>
        <taxon>Bacillota</taxon>
        <taxon>Clostridia</taxon>
        <taxon>Lachnospirales</taxon>
        <taxon>Lachnospiraceae</taxon>
    </lineage>
</organism>
<dbReference type="Proteomes" id="UP000199820">
    <property type="component" value="Unassembled WGS sequence"/>
</dbReference>
<gene>
    <name evidence="1" type="ORF">SAMN04487771_100454</name>
</gene>